<dbReference type="SUPFAM" id="SSF103190">
    <property type="entry name" value="Sensory domain-like"/>
    <property type="match status" value="2"/>
</dbReference>
<dbReference type="Gene3D" id="3.30.70.270">
    <property type="match status" value="1"/>
</dbReference>
<dbReference type="SUPFAM" id="SSF55073">
    <property type="entry name" value="Nucleotide cyclase"/>
    <property type="match status" value="1"/>
</dbReference>
<dbReference type="Proteomes" id="UP000615755">
    <property type="component" value="Unassembled WGS sequence"/>
</dbReference>
<evidence type="ECO:0000256" key="7">
    <source>
        <dbReference type="ARBA" id="ARBA00034247"/>
    </source>
</evidence>
<evidence type="ECO:0000259" key="9">
    <source>
        <dbReference type="PROSITE" id="PS50887"/>
    </source>
</evidence>
<dbReference type="InterPro" id="IPR029787">
    <property type="entry name" value="Nucleotide_cyclase"/>
</dbReference>
<proteinExistence type="predicted"/>
<dbReference type="InterPro" id="IPR000160">
    <property type="entry name" value="GGDEF_dom"/>
</dbReference>
<keyword evidence="4 8" id="KW-0812">Transmembrane</keyword>
<evidence type="ECO:0000256" key="4">
    <source>
        <dbReference type="ARBA" id="ARBA00022692"/>
    </source>
</evidence>
<evidence type="ECO:0000313" key="10">
    <source>
        <dbReference type="EMBL" id="MBE0370721.1"/>
    </source>
</evidence>
<evidence type="ECO:0000256" key="8">
    <source>
        <dbReference type="SAM" id="Phobius"/>
    </source>
</evidence>
<evidence type="ECO:0000313" key="11">
    <source>
        <dbReference type="Proteomes" id="UP000615755"/>
    </source>
</evidence>
<dbReference type="Pfam" id="PF00990">
    <property type="entry name" value="GGDEF"/>
    <property type="match status" value="1"/>
</dbReference>
<keyword evidence="3" id="KW-1003">Cell membrane</keyword>
<evidence type="ECO:0000256" key="3">
    <source>
        <dbReference type="ARBA" id="ARBA00022475"/>
    </source>
</evidence>
<gene>
    <name evidence="10" type="ORF">PAUR_b0811</name>
</gene>
<dbReference type="NCBIfam" id="TIGR00254">
    <property type="entry name" value="GGDEF"/>
    <property type="match status" value="1"/>
</dbReference>
<dbReference type="CDD" id="cd18773">
    <property type="entry name" value="PDC1_HK_sensor"/>
    <property type="match status" value="1"/>
</dbReference>
<keyword evidence="11" id="KW-1185">Reference proteome</keyword>
<dbReference type="CDD" id="cd01949">
    <property type="entry name" value="GGDEF"/>
    <property type="match status" value="1"/>
</dbReference>
<sequence>MLGSFNLTKQIDLKRLIFLLAFFSMVVSLGNSLYATFKVQKSLLINDTLESNRVYAAKLAEITELFLQSVITQLQFSAQQIGTNFSSASLRQNELYRLHRQTSSFNSVVVVDSTGKVLSSEPSTLNVKGFVVKEGQGAMPLTTQEVYISKPFISPAGNLIISVSYPITASDGGYLGFIAASIYLQGDNILNRLLGEHHYNDGSYLYVVDQNRQLIYHVDSSQVGNTIASNAVIEHVMSGYSGVMALRNSENREVLSGYAAVPVSGWGIVAQRSTDATLSQLNSTLLNVVKSTLPITVIMLMLILLLGSKIAKPLWQLAVGVKAMDRYAKSDVQAINAWYFEAEHLKQAIVSGTELVGKTIQEYDLDRQKDPLTQLLNRRGMLAKIEHCKDSGVPFSMIALDIDHFKRINDHFGHDVGDHVIRSIAELMLIGAREEDIICRTGGEEFSIFLPDVNLNQAYSIAERLRLQVHHHTFMPVEQVNISLGVAHWPSSASELSQVIKQADKALYKAKHTGRNKTEVDDIDGFSRTPKAS</sequence>
<dbReference type="CDD" id="cd18774">
    <property type="entry name" value="PDC2_HK_sensor"/>
    <property type="match status" value="1"/>
</dbReference>
<reference evidence="10 11" key="1">
    <citation type="submission" date="2015-03" db="EMBL/GenBank/DDBJ databases">
        <title>Genome sequence of Pseudoalteromonas aurantia.</title>
        <authorList>
            <person name="Xie B.-B."/>
            <person name="Rong J.-C."/>
            <person name="Qin Q.-L."/>
            <person name="Zhang Y.-Z."/>
        </authorList>
    </citation>
    <scope>NUCLEOTIDE SEQUENCE [LARGE SCALE GENOMIC DNA]</scope>
    <source>
        <strain evidence="10 11">208</strain>
    </source>
</reference>
<accession>A0ABR9EIA7</accession>
<comment type="subcellular location">
    <subcellularLocation>
        <location evidence="1">Cell membrane</location>
        <topology evidence="1">Multi-pass membrane protein</topology>
    </subcellularLocation>
</comment>
<dbReference type="RefSeq" id="WP_192509777.1">
    <property type="nucleotide sequence ID" value="NZ_AQGV01000015.1"/>
</dbReference>
<dbReference type="SMART" id="SM00267">
    <property type="entry name" value="GGDEF"/>
    <property type="match status" value="1"/>
</dbReference>
<evidence type="ECO:0000256" key="6">
    <source>
        <dbReference type="ARBA" id="ARBA00023136"/>
    </source>
</evidence>
<comment type="caution">
    <text evidence="10">The sequence shown here is derived from an EMBL/GenBank/DDBJ whole genome shotgun (WGS) entry which is preliminary data.</text>
</comment>
<name>A0ABR9EIA7_9GAMM</name>
<feature type="domain" description="GGDEF" evidence="9">
    <location>
        <begin position="393"/>
        <end position="523"/>
    </location>
</feature>
<keyword evidence="5 8" id="KW-1133">Transmembrane helix</keyword>
<comment type="catalytic activity">
    <reaction evidence="7">
        <text>2 GTP = 3',3'-c-di-GMP + 2 diphosphate</text>
        <dbReference type="Rhea" id="RHEA:24898"/>
        <dbReference type="ChEBI" id="CHEBI:33019"/>
        <dbReference type="ChEBI" id="CHEBI:37565"/>
        <dbReference type="ChEBI" id="CHEBI:58805"/>
        <dbReference type="EC" id="2.7.7.65"/>
    </reaction>
</comment>
<evidence type="ECO:0000256" key="2">
    <source>
        <dbReference type="ARBA" id="ARBA00012528"/>
    </source>
</evidence>
<dbReference type="InterPro" id="IPR029151">
    <property type="entry name" value="Sensor-like_sf"/>
</dbReference>
<dbReference type="PROSITE" id="PS50887">
    <property type="entry name" value="GGDEF"/>
    <property type="match status" value="1"/>
</dbReference>
<dbReference type="PANTHER" id="PTHR45138">
    <property type="entry name" value="REGULATORY COMPONENTS OF SENSORY TRANSDUCTION SYSTEM"/>
    <property type="match status" value="1"/>
</dbReference>
<dbReference type="Gene3D" id="3.30.450.20">
    <property type="entry name" value="PAS domain"/>
    <property type="match status" value="1"/>
</dbReference>
<dbReference type="EMBL" id="AQGV01000015">
    <property type="protein sequence ID" value="MBE0370721.1"/>
    <property type="molecule type" value="Genomic_DNA"/>
</dbReference>
<feature type="transmembrane region" description="Helical" evidence="8">
    <location>
        <begin position="16"/>
        <end position="37"/>
    </location>
</feature>
<evidence type="ECO:0000256" key="5">
    <source>
        <dbReference type="ARBA" id="ARBA00022989"/>
    </source>
</evidence>
<dbReference type="Pfam" id="PF02743">
    <property type="entry name" value="dCache_1"/>
    <property type="match status" value="1"/>
</dbReference>
<protein>
    <recommendedName>
        <fullName evidence="2">diguanylate cyclase</fullName>
        <ecNumber evidence="2">2.7.7.65</ecNumber>
    </recommendedName>
</protein>
<dbReference type="InterPro" id="IPR043128">
    <property type="entry name" value="Rev_trsase/Diguanyl_cyclase"/>
</dbReference>
<evidence type="ECO:0000256" key="1">
    <source>
        <dbReference type="ARBA" id="ARBA00004651"/>
    </source>
</evidence>
<dbReference type="PANTHER" id="PTHR45138:SF9">
    <property type="entry name" value="DIGUANYLATE CYCLASE DGCM-RELATED"/>
    <property type="match status" value="1"/>
</dbReference>
<dbReference type="EC" id="2.7.7.65" evidence="2"/>
<organism evidence="10 11">
    <name type="scientific">Pseudoalteromonas aurantia 208</name>
    <dbReference type="NCBI Taxonomy" id="1314867"/>
    <lineage>
        <taxon>Bacteria</taxon>
        <taxon>Pseudomonadati</taxon>
        <taxon>Pseudomonadota</taxon>
        <taxon>Gammaproteobacteria</taxon>
        <taxon>Alteromonadales</taxon>
        <taxon>Pseudoalteromonadaceae</taxon>
        <taxon>Pseudoalteromonas</taxon>
    </lineage>
</organism>
<dbReference type="InterPro" id="IPR050469">
    <property type="entry name" value="Diguanylate_Cyclase"/>
</dbReference>
<feature type="transmembrane region" description="Helical" evidence="8">
    <location>
        <begin position="288"/>
        <end position="307"/>
    </location>
</feature>
<dbReference type="InterPro" id="IPR033479">
    <property type="entry name" value="dCache_1"/>
</dbReference>
<keyword evidence="6 8" id="KW-0472">Membrane</keyword>